<feature type="domain" description="SH3b" evidence="2">
    <location>
        <begin position="33"/>
        <end position="103"/>
    </location>
</feature>
<dbReference type="EMBL" id="VTOY01000012">
    <property type="protein sequence ID" value="TYZ20779.1"/>
    <property type="molecule type" value="Genomic_DNA"/>
</dbReference>
<proteinExistence type="predicted"/>
<keyword evidence="4" id="KW-1185">Reference proteome</keyword>
<sequence length="165" mass="18774">MILKKVFLAMMMLAGFLLFPQAGDAAMCGINTEGGMYVTNCESWVSLRSYASTEAPVLERIPLGAKVTIIDDNDPCYNEMVFAHVRYQGRRGYVLYSYLTPKWTLYRVVNCNEWISLRTEPSTEAPVAARIPRGAQVRFVKQAENGFYYVEYNGRLGYALSYYLD</sequence>
<organism evidence="3 4">
    <name type="scientific">Selenomonas ruminis</name>
    <dbReference type="NCBI Taxonomy" id="2593411"/>
    <lineage>
        <taxon>Bacteria</taxon>
        <taxon>Bacillati</taxon>
        <taxon>Bacillota</taxon>
        <taxon>Negativicutes</taxon>
        <taxon>Selenomonadales</taxon>
        <taxon>Selenomonadaceae</taxon>
        <taxon>Selenomonas</taxon>
    </lineage>
</organism>
<feature type="domain" description="SH3b" evidence="2">
    <location>
        <begin position="106"/>
        <end position="161"/>
    </location>
</feature>
<reference evidence="3 4" key="1">
    <citation type="submission" date="2019-08" db="EMBL/GenBank/DDBJ databases">
        <title>Selenomonas sp. mPRGC5 and Selenomonas sp. mPRGC8 isolated from ruminal fluid of dairy goat (Capra hircus).</title>
        <authorList>
            <person name="Poothong S."/>
            <person name="Nuengjamnong C."/>
            <person name="Tanasupawat S."/>
        </authorList>
    </citation>
    <scope>NUCLEOTIDE SEQUENCE [LARGE SCALE GENOMIC DNA]</scope>
    <source>
        <strain evidence="4">mPRGC5</strain>
    </source>
</reference>
<name>A0A5D6W0V6_9FIRM</name>
<evidence type="ECO:0000256" key="1">
    <source>
        <dbReference type="SAM" id="SignalP"/>
    </source>
</evidence>
<feature type="chain" id="PRO_5039223222" evidence="1">
    <location>
        <begin position="23"/>
        <end position="165"/>
    </location>
</feature>
<dbReference type="InterPro" id="IPR003646">
    <property type="entry name" value="SH3-like_bac-type"/>
</dbReference>
<dbReference type="PANTHER" id="PTHR34408:SF1">
    <property type="entry name" value="GLYCOSYL HYDROLASE FAMILY 19 DOMAIN-CONTAINING PROTEIN HI_1415"/>
    <property type="match status" value="1"/>
</dbReference>
<evidence type="ECO:0000259" key="2">
    <source>
        <dbReference type="SMART" id="SM00287"/>
    </source>
</evidence>
<evidence type="ECO:0000313" key="4">
    <source>
        <dbReference type="Proteomes" id="UP000323646"/>
    </source>
</evidence>
<dbReference type="InterPro" id="IPR052354">
    <property type="entry name" value="Cell_Wall_Dynamics_Protein"/>
</dbReference>
<evidence type="ECO:0000313" key="3">
    <source>
        <dbReference type="EMBL" id="TYZ20779.1"/>
    </source>
</evidence>
<protein>
    <submittedName>
        <fullName evidence="3">SH3 domain-containing protein</fullName>
    </submittedName>
</protein>
<dbReference type="OrthoDB" id="1665149at2"/>
<comment type="caution">
    <text evidence="3">The sequence shown here is derived from an EMBL/GenBank/DDBJ whole genome shotgun (WGS) entry which is preliminary data.</text>
</comment>
<dbReference type="SMART" id="SM00287">
    <property type="entry name" value="SH3b"/>
    <property type="match status" value="2"/>
</dbReference>
<dbReference type="Gene3D" id="2.30.30.40">
    <property type="entry name" value="SH3 Domains"/>
    <property type="match status" value="2"/>
</dbReference>
<accession>A0A5D6W0V6</accession>
<keyword evidence="1" id="KW-0732">Signal</keyword>
<dbReference type="Proteomes" id="UP000323646">
    <property type="component" value="Unassembled WGS sequence"/>
</dbReference>
<dbReference type="AlphaFoldDB" id="A0A5D6W0V6"/>
<gene>
    <name evidence="3" type="ORF">FZ040_11275</name>
</gene>
<dbReference type="PANTHER" id="PTHR34408">
    <property type="entry name" value="FAMILY PROTEIN, PUTATIVE-RELATED"/>
    <property type="match status" value="1"/>
</dbReference>
<feature type="signal peptide" evidence="1">
    <location>
        <begin position="1"/>
        <end position="22"/>
    </location>
</feature>
<dbReference type="Pfam" id="PF08239">
    <property type="entry name" value="SH3_3"/>
    <property type="match status" value="2"/>
</dbReference>